<dbReference type="EMBL" id="JAEPQZ010000005">
    <property type="protein sequence ID" value="KAG2181029.1"/>
    <property type="molecule type" value="Genomic_DNA"/>
</dbReference>
<dbReference type="AlphaFoldDB" id="A0A8H7UJ99"/>
<gene>
    <name evidence="2" type="ORF">INT43_008611</name>
</gene>
<keyword evidence="1" id="KW-0812">Transmembrane</keyword>
<evidence type="ECO:0000256" key="1">
    <source>
        <dbReference type="SAM" id="Phobius"/>
    </source>
</evidence>
<comment type="caution">
    <text evidence="2">The sequence shown here is derived from an EMBL/GenBank/DDBJ whole genome shotgun (WGS) entry which is preliminary data.</text>
</comment>
<keyword evidence="1" id="KW-0472">Membrane</keyword>
<evidence type="ECO:0000313" key="2">
    <source>
        <dbReference type="EMBL" id="KAG2181029.1"/>
    </source>
</evidence>
<organism evidence="2 3">
    <name type="scientific">Mortierella isabellina</name>
    <name type="common">Filamentous fungus</name>
    <name type="synonym">Umbelopsis isabellina</name>
    <dbReference type="NCBI Taxonomy" id="91625"/>
    <lineage>
        <taxon>Eukaryota</taxon>
        <taxon>Fungi</taxon>
        <taxon>Fungi incertae sedis</taxon>
        <taxon>Mucoromycota</taxon>
        <taxon>Mucoromycotina</taxon>
        <taxon>Umbelopsidomycetes</taxon>
        <taxon>Umbelopsidales</taxon>
        <taxon>Umbelopsidaceae</taxon>
        <taxon>Umbelopsis</taxon>
    </lineage>
</organism>
<name>A0A8H7UJ99_MORIS</name>
<keyword evidence="3" id="KW-1185">Reference proteome</keyword>
<reference evidence="2" key="1">
    <citation type="submission" date="2020-12" db="EMBL/GenBank/DDBJ databases">
        <title>Metabolic potential, ecology and presence of endohyphal bacteria is reflected in genomic diversity of Mucoromycotina.</title>
        <authorList>
            <person name="Muszewska A."/>
            <person name="Okrasinska A."/>
            <person name="Steczkiewicz K."/>
            <person name="Drgas O."/>
            <person name="Orlowska M."/>
            <person name="Perlinska-Lenart U."/>
            <person name="Aleksandrzak-Piekarczyk T."/>
            <person name="Szatraj K."/>
            <person name="Zielenkiewicz U."/>
            <person name="Pilsyk S."/>
            <person name="Malc E."/>
            <person name="Mieczkowski P."/>
            <person name="Kruszewska J.S."/>
            <person name="Biernat P."/>
            <person name="Pawlowska J."/>
        </authorList>
    </citation>
    <scope>NUCLEOTIDE SEQUENCE</scope>
    <source>
        <strain evidence="2">WA0000067209</strain>
    </source>
</reference>
<dbReference type="OrthoDB" id="3360032at2759"/>
<sequence>MANSILYAEFSQLMMRTFFYQAVLIAVVWANTEKIIFHGSKEIESTHDPHNYHHVNSWAERKAWPTLLAPYASHPDSIRPRSALDEGPNPINAEDPHYEFQNEIPFQRWYRLQGIESDGGYEARISYPATSPTDFKIMLLNYTQVYNILSDPILHGSSNSAEFQDFLESDNDLDLKDLRDKEYALYLFVEGNYTGVSTVEGVEFRPVKYNLALEQLHLGFIPNQAYKLAISLLLVVGLGVCFVVPGFWKHIMDTISEDVSVERKKRT</sequence>
<dbReference type="PANTHER" id="PTHR35465:SF1">
    <property type="entry name" value="PHOSPHATIDYLINOSITOL-GLYCAN BIOSYNTHESIS CLASS X PROTEIN"/>
    <property type="match status" value="1"/>
</dbReference>
<keyword evidence="1" id="KW-1133">Transmembrane helix</keyword>
<evidence type="ECO:0000313" key="3">
    <source>
        <dbReference type="Proteomes" id="UP000654370"/>
    </source>
</evidence>
<dbReference type="Pfam" id="PF10333">
    <property type="entry name" value="Pga1"/>
    <property type="match status" value="1"/>
</dbReference>
<feature type="transmembrane region" description="Helical" evidence="1">
    <location>
        <begin position="228"/>
        <end position="248"/>
    </location>
</feature>
<dbReference type="InterPro" id="IPR019433">
    <property type="entry name" value="GPI_ManTrfase_II_coact_Pga1"/>
</dbReference>
<dbReference type="Proteomes" id="UP000654370">
    <property type="component" value="Unassembled WGS sequence"/>
</dbReference>
<accession>A0A8H7UJ99</accession>
<dbReference type="PANTHER" id="PTHR35465">
    <property type="entry name" value="CAVEOLIN-1 PROTEIN"/>
    <property type="match status" value="1"/>
</dbReference>
<proteinExistence type="predicted"/>
<protein>
    <submittedName>
        <fullName evidence="2">Uncharacterized protein</fullName>
    </submittedName>
</protein>